<evidence type="ECO:0000256" key="2">
    <source>
        <dbReference type="ARBA" id="ARBA00008458"/>
    </source>
</evidence>
<sequence length="93" mass="10244">MLRICGPKLSNCCFILSLWGVIMLVLLGIFFQTRSVALLEDISKDSKEEAAFSSSAKNCFIGAGIYGVTLIISIHQKWLNARTGDTQKFFVPA</sequence>
<reference evidence="8" key="1">
    <citation type="submission" date="2025-08" db="UniProtKB">
        <authorList>
            <consortium name="RefSeq"/>
        </authorList>
    </citation>
    <scope>IDENTIFICATION</scope>
    <source>
        <tissue evidence="8">Tentacle</tissue>
    </source>
</reference>
<evidence type="ECO:0000313" key="8">
    <source>
        <dbReference type="RefSeq" id="XP_031572933.1"/>
    </source>
</evidence>
<comment type="subcellular location">
    <subcellularLocation>
        <location evidence="1">Membrane</location>
        <topology evidence="1">Multi-pass membrane protein</topology>
    </subcellularLocation>
</comment>
<dbReference type="InParanoid" id="A0A6P8J4L3"/>
<evidence type="ECO:0000256" key="3">
    <source>
        <dbReference type="ARBA" id="ARBA00022692"/>
    </source>
</evidence>
<dbReference type="FunCoup" id="A0A6P8J4L3">
    <property type="interactions" value="179"/>
</dbReference>
<organism evidence="7 8">
    <name type="scientific">Actinia tenebrosa</name>
    <name type="common">Australian red waratah sea anemone</name>
    <dbReference type="NCBI Taxonomy" id="6105"/>
    <lineage>
        <taxon>Eukaryota</taxon>
        <taxon>Metazoa</taxon>
        <taxon>Cnidaria</taxon>
        <taxon>Anthozoa</taxon>
        <taxon>Hexacorallia</taxon>
        <taxon>Actiniaria</taxon>
        <taxon>Actiniidae</taxon>
        <taxon>Actinia</taxon>
    </lineage>
</organism>
<proteinExistence type="inferred from homology"/>
<feature type="transmembrane region" description="Helical" evidence="6">
    <location>
        <begin position="12"/>
        <end position="31"/>
    </location>
</feature>
<name>A0A6P8J4L3_ACTTE</name>
<dbReference type="PANTHER" id="PTHR31733">
    <property type="entry name" value="RIBONUCLEASE KAPPA"/>
    <property type="match status" value="1"/>
</dbReference>
<dbReference type="GO" id="GO:0016020">
    <property type="term" value="C:membrane"/>
    <property type="evidence" value="ECO:0007669"/>
    <property type="project" value="UniProtKB-SubCell"/>
</dbReference>
<dbReference type="RefSeq" id="XP_031572933.1">
    <property type="nucleotide sequence ID" value="XM_031717073.1"/>
</dbReference>
<evidence type="ECO:0000256" key="5">
    <source>
        <dbReference type="ARBA" id="ARBA00023136"/>
    </source>
</evidence>
<dbReference type="InterPro" id="IPR056552">
    <property type="entry name" value="Ribonucl_Kappa"/>
</dbReference>
<dbReference type="GeneID" id="116306933"/>
<feature type="transmembrane region" description="Helical" evidence="6">
    <location>
        <begin position="51"/>
        <end position="72"/>
    </location>
</feature>
<accession>A0A6P8J4L3</accession>
<dbReference type="OrthoDB" id="67317at2759"/>
<dbReference type="GO" id="GO:0004521">
    <property type="term" value="F:RNA endonuclease activity"/>
    <property type="evidence" value="ECO:0007669"/>
    <property type="project" value="InterPro"/>
</dbReference>
<keyword evidence="3 6" id="KW-0812">Transmembrane</keyword>
<evidence type="ECO:0000256" key="6">
    <source>
        <dbReference type="SAM" id="Phobius"/>
    </source>
</evidence>
<dbReference type="Pfam" id="PF23489">
    <property type="entry name" value="V-ATPase_su_f"/>
    <property type="match status" value="1"/>
</dbReference>
<evidence type="ECO:0000256" key="4">
    <source>
        <dbReference type="ARBA" id="ARBA00022989"/>
    </source>
</evidence>
<dbReference type="KEGG" id="aten:116306933"/>
<dbReference type="AlphaFoldDB" id="A0A6P8J4L3"/>
<comment type="similarity">
    <text evidence="2">Belongs to the RNase K family.</text>
</comment>
<keyword evidence="7" id="KW-1185">Reference proteome</keyword>
<gene>
    <name evidence="8" type="primary">LOC116306933</name>
</gene>
<dbReference type="Proteomes" id="UP000515163">
    <property type="component" value="Unplaced"/>
</dbReference>
<keyword evidence="4 6" id="KW-1133">Transmembrane helix</keyword>
<keyword evidence="5 6" id="KW-0472">Membrane</keyword>
<evidence type="ECO:0000256" key="1">
    <source>
        <dbReference type="ARBA" id="ARBA00004141"/>
    </source>
</evidence>
<evidence type="ECO:0000313" key="7">
    <source>
        <dbReference type="Proteomes" id="UP000515163"/>
    </source>
</evidence>
<dbReference type="InterPro" id="IPR026770">
    <property type="entry name" value="RNase_K"/>
</dbReference>
<protein>
    <submittedName>
        <fullName evidence="8">Ribonuclease kappa-B-like isoform X1</fullName>
    </submittedName>
</protein>